<comment type="caution">
    <text evidence="1">The sequence shown here is derived from an EMBL/GenBank/DDBJ whole genome shotgun (WGS) entry which is preliminary data.</text>
</comment>
<reference evidence="1" key="1">
    <citation type="submission" date="2022-07" db="EMBL/GenBank/DDBJ databases">
        <title>Phylogenomic reconstructions and comparative analyses of Kickxellomycotina fungi.</title>
        <authorList>
            <person name="Reynolds N.K."/>
            <person name="Stajich J.E."/>
            <person name="Barry K."/>
            <person name="Grigoriev I.V."/>
            <person name="Crous P."/>
            <person name="Smith M.E."/>
        </authorList>
    </citation>
    <scope>NUCLEOTIDE SEQUENCE</scope>
    <source>
        <strain evidence="1">BCRC 34191</strain>
    </source>
</reference>
<evidence type="ECO:0000313" key="1">
    <source>
        <dbReference type="EMBL" id="KAJ2772925.1"/>
    </source>
</evidence>
<accession>A0ACC1K3V3</accession>
<dbReference type="Proteomes" id="UP001140066">
    <property type="component" value="Unassembled WGS sequence"/>
</dbReference>
<keyword evidence="2" id="KW-1185">Reference proteome</keyword>
<feature type="non-terminal residue" evidence="1">
    <location>
        <position position="495"/>
    </location>
</feature>
<evidence type="ECO:0000313" key="2">
    <source>
        <dbReference type="Proteomes" id="UP001140066"/>
    </source>
</evidence>
<proteinExistence type="predicted"/>
<sequence length="495" mass="55560">QSDQQKSPHRHSRNKFGNNALLGRRPYRLPDITGHPGMSSAPKKMPPPSDYKPIADPETLVLDVDDITYYPSHSKAARVSSSAWLVVWLVGGELEMVGYNVSQRLWDCVCDQIKQRLERESRRKQLLGMFASHMGGVFPGYDRQARHKGITSTWLDRNVTRDLINKFALQQQLTVDDQVHYFNIERMISPDYARLLGLHEGSANLESLIANPPVAGMTLNDMKTEVTLRQLQPEHLRWTRKLTFVDYTQPYVDTNHPDTLFRIGSRFMRAYQGRILQVLRYDELMKVAERWRQLVAVNGLHEAINRPVYMSMFDAHTSDTQTSSLGEHRIVSRNTSTMSASVSMPNATGSVAAGLALAKRNEAQIQAPARGDLGASANGQQQPLAGKGKQVAAEAVPKDESSSEISLDDIRMLIDNARLLHFVCAPLPIARGIKPASVDLRGFSRLFRVVSAMLQNLADSYIDYLCSTGYIVARRFEKALPWREALAGLGYEPDM</sequence>
<name>A0ACC1K3V3_9FUNG</name>
<feature type="non-terminal residue" evidence="1">
    <location>
        <position position="1"/>
    </location>
</feature>
<dbReference type="EMBL" id="JANBUK010002372">
    <property type="protein sequence ID" value="KAJ2772925.1"/>
    <property type="molecule type" value="Genomic_DNA"/>
</dbReference>
<organism evidence="1 2">
    <name type="scientific">Coemansia linderi</name>
    <dbReference type="NCBI Taxonomy" id="2663919"/>
    <lineage>
        <taxon>Eukaryota</taxon>
        <taxon>Fungi</taxon>
        <taxon>Fungi incertae sedis</taxon>
        <taxon>Zoopagomycota</taxon>
        <taxon>Kickxellomycotina</taxon>
        <taxon>Kickxellomycetes</taxon>
        <taxon>Kickxellales</taxon>
        <taxon>Kickxellaceae</taxon>
        <taxon>Coemansia</taxon>
    </lineage>
</organism>
<protein>
    <submittedName>
        <fullName evidence="1">Uncharacterized protein</fullName>
    </submittedName>
</protein>
<gene>
    <name evidence="1" type="ORF">GGI18_004798</name>
</gene>